<evidence type="ECO:0000313" key="18">
    <source>
        <dbReference type="Proteomes" id="UP000071641"/>
    </source>
</evidence>
<gene>
    <name evidence="17" type="primary">zntA</name>
    <name evidence="17" type="ORF">GCE9029_01450</name>
</gene>
<dbReference type="SFLD" id="SFLDG00002">
    <property type="entry name" value="C1.7:_P-type_atpase_like"/>
    <property type="match status" value="1"/>
</dbReference>
<evidence type="ECO:0000256" key="15">
    <source>
        <dbReference type="SAM" id="MobiDB-lite"/>
    </source>
</evidence>
<keyword evidence="10 14" id="KW-1133">Transmembrane helix</keyword>
<dbReference type="InterPro" id="IPR036163">
    <property type="entry name" value="HMA_dom_sf"/>
</dbReference>
<keyword evidence="8 14" id="KW-0067">ATP-binding</keyword>
<evidence type="ECO:0000256" key="9">
    <source>
        <dbReference type="ARBA" id="ARBA00022967"/>
    </source>
</evidence>
<evidence type="ECO:0000313" key="17">
    <source>
        <dbReference type="EMBL" id="CZF79421.1"/>
    </source>
</evidence>
<dbReference type="EMBL" id="FIZX01000001">
    <property type="protein sequence ID" value="CZF79421.1"/>
    <property type="molecule type" value="Genomic_DNA"/>
</dbReference>
<keyword evidence="11 14" id="KW-0472">Membrane</keyword>
<dbReference type="GO" id="GO:0005524">
    <property type="term" value="F:ATP binding"/>
    <property type="evidence" value="ECO:0007669"/>
    <property type="project" value="UniProtKB-UniRule"/>
</dbReference>
<dbReference type="Pfam" id="PF00702">
    <property type="entry name" value="Hydrolase"/>
    <property type="match status" value="1"/>
</dbReference>
<dbReference type="SUPFAM" id="SSF81653">
    <property type="entry name" value="Calcium ATPase, transduction domain A"/>
    <property type="match status" value="1"/>
</dbReference>
<dbReference type="AlphaFoldDB" id="A0A128EZF3"/>
<keyword evidence="4" id="KW-0597">Phosphoprotein</keyword>
<dbReference type="SUPFAM" id="SSF55008">
    <property type="entry name" value="HMA, heavy metal-associated domain"/>
    <property type="match status" value="1"/>
</dbReference>
<dbReference type="InterPro" id="IPR023299">
    <property type="entry name" value="ATPase_P-typ_cyto_dom_N"/>
</dbReference>
<keyword evidence="7 14" id="KW-0547">Nucleotide-binding</keyword>
<keyword evidence="6 14" id="KW-0479">Metal-binding</keyword>
<dbReference type="InterPro" id="IPR001757">
    <property type="entry name" value="P_typ_ATPase"/>
</dbReference>
<keyword evidence="3 14" id="KW-1003">Cell membrane</keyword>
<evidence type="ECO:0000256" key="14">
    <source>
        <dbReference type="RuleBase" id="RU362081"/>
    </source>
</evidence>
<evidence type="ECO:0000259" key="16">
    <source>
        <dbReference type="PROSITE" id="PS50846"/>
    </source>
</evidence>
<dbReference type="SFLD" id="SFLDF00027">
    <property type="entry name" value="p-type_atpase"/>
    <property type="match status" value="1"/>
</dbReference>
<dbReference type="Gene3D" id="3.30.70.100">
    <property type="match status" value="1"/>
</dbReference>
<dbReference type="Gene3D" id="3.40.50.1000">
    <property type="entry name" value="HAD superfamily/HAD-like"/>
    <property type="match status" value="1"/>
</dbReference>
<dbReference type="GO" id="GO:0046872">
    <property type="term" value="F:metal ion binding"/>
    <property type="evidence" value="ECO:0007669"/>
    <property type="project" value="UniProtKB-KW"/>
</dbReference>
<dbReference type="PANTHER" id="PTHR48085:SF5">
    <property type="entry name" value="CADMIUM_ZINC-TRANSPORTING ATPASE HMA4-RELATED"/>
    <property type="match status" value="1"/>
</dbReference>
<evidence type="ECO:0000256" key="6">
    <source>
        <dbReference type="ARBA" id="ARBA00022723"/>
    </source>
</evidence>
<evidence type="ECO:0000256" key="8">
    <source>
        <dbReference type="ARBA" id="ARBA00022840"/>
    </source>
</evidence>
<dbReference type="PROSITE" id="PS50846">
    <property type="entry name" value="HMA_2"/>
    <property type="match status" value="1"/>
</dbReference>
<feature type="region of interest" description="Disordered" evidence="15">
    <location>
        <begin position="60"/>
        <end position="80"/>
    </location>
</feature>
<dbReference type="InterPro" id="IPR051014">
    <property type="entry name" value="Cation_Transport_ATPase_IB"/>
</dbReference>
<comment type="catalytic activity">
    <reaction evidence="13">
        <text>Zn(2+)(in) + ATP + H2O = Zn(2+)(out) + ADP + phosphate + H(+)</text>
        <dbReference type="Rhea" id="RHEA:20621"/>
        <dbReference type="ChEBI" id="CHEBI:15377"/>
        <dbReference type="ChEBI" id="CHEBI:15378"/>
        <dbReference type="ChEBI" id="CHEBI:29105"/>
        <dbReference type="ChEBI" id="CHEBI:30616"/>
        <dbReference type="ChEBI" id="CHEBI:43474"/>
        <dbReference type="ChEBI" id="CHEBI:456216"/>
        <dbReference type="EC" id="7.2.2.12"/>
    </reaction>
</comment>
<evidence type="ECO:0000256" key="12">
    <source>
        <dbReference type="ARBA" id="ARBA00039097"/>
    </source>
</evidence>
<evidence type="ECO:0000256" key="3">
    <source>
        <dbReference type="ARBA" id="ARBA00022475"/>
    </source>
</evidence>
<dbReference type="PRINTS" id="PR00119">
    <property type="entry name" value="CATATPASE"/>
</dbReference>
<dbReference type="InterPro" id="IPR018303">
    <property type="entry name" value="ATPase_P-typ_P_site"/>
</dbReference>
<comment type="similarity">
    <text evidence="2 14">Belongs to the cation transport ATPase (P-type) (TC 3.A.3) family. Type IB subfamily.</text>
</comment>
<dbReference type="PANTHER" id="PTHR48085">
    <property type="entry name" value="CADMIUM/ZINC-TRANSPORTING ATPASE HMA2-RELATED"/>
    <property type="match status" value="1"/>
</dbReference>
<feature type="transmembrane region" description="Helical" evidence="14">
    <location>
        <begin position="422"/>
        <end position="440"/>
    </location>
</feature>
<dbReference type="PROSITE" id="PS01047">
    <property type="entry name" value="HMA_1"/>
    <property type="match status" value="1"/>
</dbReference>
<dbReference type="Proteomes" id="UP000071641">
    <property type="component" value="Unassembled WGS sequence"/>
</dbReference>
<dbReference type="InterPro" id="IPR059000">
    <property type="entry name" value="ATPase_P-type_domA"/>
</dbReference>
<dbReference type="NCBIfam" id="NF008262">
    <property type="entry name" value="PRK11033.1"/>
    <property type="match status" value="1"/>
</dbReference>
<dbReference type="Pfam" id="PF00122">
    <property type="entry name" value="E1-E2_ATPase"/>
    <property type="match status" value="1"/>
</dbReference>
<keyword evidence="5 14" id="KW-0812">Transmembrane</keyword>
<sequence>MCHSCHSVKCQNPVQHSTKPESKLDTCCSSATVSETSCSTTEVTDGDTDDPAPKGCCSSQTCSSQSQHSTSPSEPTPSADSLQWRVTNMDCPSCANKLETALKGIGGVESAQVRFATEKLIVTLNQADSDSLKAQIEAKAAKTGFPLLDVTGSKPPETESGWLATLKKDGLLISLIAVMTFAAVLSQWMPDAGSALFTLATVIGLIPIVKKAITLGRSGSPFSIETLMSIAAFGALYLGETIEAAMVLVLFLIGERLEGYASAKARAGIQALMALVPETVTRIFEDGRKESVSVSSLQPGHIIEIAPGGRLPADAHLKSDIAAFDMSALTGESIPVEKQQGEKVLAGSLAVDRLVSLEVVSKQGESAIDRILNLIEDAESRRAPVERFIDRFSRWYTPLMIVLAALVVVIPPMMFGESWDTWIYRGLALLLIACPCALVISTPAAMTSGLATAARQGALIKGGAALEALSKVEWVAFDKTGTLTEGKPVVTDVLSWESDENVLLAQAAAVEQGSHHPLAKAVIEAANARGVATLTADNVLATAGKGVSGEVDGKHIEVLALDKLDEHYLVGSDRQKAAQQIADQGKTVAIVFVDGIASGALAWRDELRATAKTTVNALNNVGVRSVMLTGDNPHAAAGLAESLNMEFRAGLMPEGKVDAIHEIALKHRVAMVGDGINDAPAMKSATIGIAMGGGTDVALETADIALSQNRIEQIPAVIALSRATMRNVRQNVALAVGLKALFLVTSVLGFTGLWVAVLADSGATAIVTLNALRLLRFKDKGNVGGSNDSVGETYRGLKSV</sequence>
<dbReference type="InterPro" id="IPR027256">
    <property type="entry name" value="P-typ_ATPase_IB"/>
</dbReference>
<dbReference type="RefSeq" id="WP_157487782.1">
    <property type="nucleotide sequence ID" value="NZ_FIZX01000001.1"/>
</dbReference>
<feature type="compositionally biased region" description="Low complexity" evidence="15">
    <location>
        <begin position="60"/>
        <end position="78"/>
    </location>
</feature>
<feature type="transmembrane region" description="Helical" evidence="14">
    <location>
        <begin position="230"/>
        <end position="253"/>
    </location>
</feature>
<dbReference type="InterPro" id="IPR023214">
    <property type="entry name" value="HAD_sf"/>
</dbReference>
<dbReference type="SUPFAM" id="SSF56784">
    <property type="entry name" value="HAD-like"/>
    <property type="match status" value="1"/>
</dbReference>
<dbReference type="Gene3D" id="3.40.1110.10">
    <property type="entry name" value="Calcium-transporting ATPase, cytoplasmic domain N"/>
    <property type="match status" value="1"/>
</dbReference>
<dbReference type="OrthoDB" id="9814270at2"/>
<feature type="transmembrane region" description="Helical" evidence="14">
    <location>
        <begin position="395"/>
        <end position="416"/>
    </location>
</feature>
<evidence type="ECO:0000256" key="5">
    <source>
        <dbReference type="ARBA" id="ARBA00022692"/>
    </source>
</evidence>
<evidence type="ECO:0000256" key="10">
    <source>
        <dbReference type="ARBA" id="ARBA00022989"/>
    </source>
</evidence>
<keyword evidence="17" id="KW-0378">Hydrolase</keyword>
<dbReference type="EC" id="7.2.2.12" evidence="12"/>
<organism evidence="17 18">
    <name type="scientific">Grimontia celer</name>
    <dbReference type="NCBI Taxonomy" id="1796497"/>
    <lineage>
        <taxon>Bacteria</taxon>
        <taxon>Pseudomonadati</taxon>
        <taxon>Pseudomonadota</taxon>
        <taxon>Gammaproteobacteria</taxon>
        <taxon>Vibrionales</taxon>
        <taxon>Vibrionaceae</taxon>
        <taxon>Grimontia</taxon>
    </lineage>
</organism>
<dbReference type="InterPro" id="IPR008250">
    <property type="entry name" value="ATPase_P-typ_transduc_dom_A_sf"/>
</dbReference>
<dbReference type="InterPro" id="IPR023298">
    <property type="entry name" value="ATPase_P-typ_TM_dom_sf"/>
</dbReference>
<dbReference type="NCBIfam" id="TIGR01525">
    <property type="entry name" value="ATPase-IB_hvy"/>
    <property type="match status" value="1"/>
</dbReference>
<evidence type="ECO:0000256" key="11">
    <source>
        <dbReference type="ARBA" id="ARBA00023136"/>
    </source>
</evidence>
<dbReference type="InterPro" id="IPR006121">
    <property type="entry name" value="HMA_dom"/>
</dbReference>
<evidence type="ECO:0000256" key="13">
    <source>
        <dbReference type="ARBA" id="ARBA00047308"/>
    </source>
</evidence>
<dbReference type="STRING" id="1796497.GCE9029_01450"/>
<dbReference type="SFLD" id="SFLDS00003">
    <property type="entry name" value="Haloacid_Dehalogenase"/>
    <property type="match status" value="1"/>
</dbReference>
<dbReference type="InterPro" id="IPR036412">
    <property type="entry name" value="HAD-like_sf"/>
</dbReference>
<dbReference type="InterPro" id="IPR017969">
    <property type="entry name" value="Heavy-metal-associated_CS"/>
</dbReference>
<comment type="subcellular location">
    <subcellularLocation>
        <location evidence="1">Cell membrane</location>
        <topology evidence="1">Multi-pass membrane protein</topology>
    </subcellularLocation>
</comment>
<reference evidence="18" key="1">
    <citation type="submission" date="2016-02" db="EMBL/GenBank/DDBJ databases">
        <authorList>
            <person name="Rodrigo-Torres Lidia"/>
            <person name="Arahal R.David."/>
        </authorList>
    </citation>
    <scope>NUCLEOTIDE SEQUENCE [LARGE SCALE GENOMIC DNA]</scope>
    <source>
        <strain evidence="18">CECT 9029</strain>
    </source>
</reference>
<dbReference type="NCBIfam" id="TIGR01494">
    <property type="entry name" value="ATPase_P-type"/>
    <property type="match status" value="1"/>
</dbReference>
<evidence type="ECO:0000256" key="7">
    <source>
        <dbReference type="ARBA" id="ARBA00022741"/>
    </source>
</evidence>
<feature type="domain" description="HMA" evidence="16">
    <location>
        <begin position="80"/>
        <end position="148"/>
    </location>
</feature>
<keyword evidence="9" id="KW-1278">Translocase</keyword>
<protein>
    <recommendedName>
        <fullName evidence="12">P-type Zn(2+) transporter</fullName>
        <ecNumber evidence="12">7.2.2.12</ecNumber>
    </recommendedName>
</protein>
<proteinExistence type="inferred from homology"/>
<dbReference type="GO" id="GO:0005886">
    <property type="term" value="C:plasma membrane"/>
    <property type="evidence" value="ECO:0007669"/>
    <property type="project" value="UniProtKB-SubCell"/>
</dbReference>
<feature type="transmembrane region" description="Helical" evidence="14">
    <location>
        <begin position="731"/>
        <end position="748"/>
    </location>
</feature>
<dbReference type="PROSITE" id="PS01229">
    <property type="entry name" value="COF_2"/>
    <property type="match status" value="1"/>
</dbReference>
<keyword evidence="18" id="KW-1185">Reference proteome</keyword>
<dbReference type="SUPFAM" id="SSF81665">
    <property type="entry name" value="Calcium ATPase, transmembrane domain M"/>
    <property type="match status" value="1"/>
</dbReference>
<name>A0A128EZF3_9GAMM</name>
<accession>A0A128EZF3</accession>
<dbReference type="Gene3D" id="2.70.150.10">
    <property type="entry name" value="Calcium-transporting ATPase, cytoplasmic transduction domain A"/>
    <property type="match status" value="1"/>
</dbReference>
<dbReference type="InterPro" id="IPR044492">
    <property type="entry name" value="P_typ_ATPase_HD_dom"/>
</dbReference>
<dbReference type="Pfam" id="PF00403">
    <property type="entry name" value="HMA"/>
    <property type="match status" value="1"/>
</dbReference>
<dbReference type="GO" id="GO:0016463">
    <property type="term" value="F:P-type zinc transporter activity"/>
    <property type="evidence" value="ECO:0007669"/>
    <property type="project" value="UniProtKB-EC"/>
</dbReference>
<dbReference type="PROSITE" id="PS00154">
    <property type="entry name" value="ATPASE_E1_E2"/>
    <property type="match status" value="1"/>
</dbReference>
<dbReference type="CDD" id="cd00371">
    <property type="entry name" value="HMA"/>
    <property type="match status" value="1"/>
</dbReference>
<dbReference type="CDD" id="cd07546">
    <property type="entry name" value="P-type_ATPase_Pb_Zn_Cd2-like"/>
    <property type="match status" value="1"/>
</dbReference>
<dbReference type="PRINTS" id="PR00120">
    <property type="entry name" value="HATPASE"/>
</dbReference>
<feature type="transmembrane region" description="Helical" evidence="14">
    <location>
        <begin position="170"/>
        <end position="186"/>
    </location>
</feature>
<evidence type="ECO:0000256" key="1">
    <source>
        <dbReference type="ARBA" id="ARBA00004651"/>
    </source>
</evidence>
<dbReference type="GO" id="GO:0015086">
    <property type="term" value="F:cadmium ion transmembrane transporter activity"/>
    <property type="evidence" value="ECO:0007669"/>
    <property type="project" value="TreeGrafter"/>
</dbReference>
<evidence type="ECO:0000256" key="4">
    <source>
        <dbReference type="ARBA" id="ARBA00022553"/>
    </source>
</evidence>
<dbReference type="GO" id="GO:0016887">
    <property type="term" value="F:ATP hydrolysis activity"/>
    <property type="evidence" value="ECO:0007669"/>
    <property type="project" value="InterPro"/>
</dbReference>
<evidence type="ECO:0000256" key="2">
    <source>
        <dbReference type="ARBA" id="ARBA00006024"/>
    </source>
</evidence>